<name>A0A1H6LYP2_9FLAO</name>
<dbReference type="AlphaFoldDB" id="A0A1H6LYP2"/>
<keyword evidence="1" id="KW-0812">Transmembrane</keyword>
<dbReference type="GO" id="GO:0000155">
    <property type="term" value="F:phosphorelay sensor kinase activity"/>
    <property type="evidence" value="ECO:0007669"/>
    <property type="project" value="InterPro"/>
</dbReference>
<feature type="transmembrane region" description="Helical" evidence="1">
    <location>
        <begin position="84"/>
        <end position="105"/>
    </location>
</feature>
<sequence length="367" mass="43127">MTAVCQDYRDKKVLDFFIEKRYRLKRHLLFLTVFLLLLYGGSSVETYGTPYGYYVGAAVYIIFIIMFYVNMYVLVPYFLFRSKYVGYAVFLIFLAVLGVQILSYLHENYFITYMNQDFVEAHKLMHNEINRRTDLYGVIIVCASLISVSTTIKLLQRWLKDNERITELKNITFDMEMNELKNQISPHFLFNMLNNVKALIRTNPEMANTVIIRLSEFLRYQLYENSSEKTLLASEIEFLSNFLNLEQIRKDNFKVEIENNIDKKTLNNTFISPGLFTVFIENAIKHSVNPNGDETYVKIIIEIKDTKLHFVCVNSKTQENHFASKSKSNGLGLANIKRRLELLYRNDYQLHITSNKNEYIVNLEIPL</sequence>
<reference evidence="3 4" key="1">
    <citation type="submission" date="2016-10" db="EMBL/GenBank/DDBJ databases">
        <authorList>
            <person name="de Groot N.N."/>
        </authorList>
    </citation>
    <scope>NUCLEOTIDE SEQUENCE [LARGE SCALE GENOMIC DNA]</scope>
    <source>
        <strain evidence="3 4">CGMCC 1.10825</strain>
    </source>
</reference>
<dbReference type="STRING" id="1159016.SAMN02927937_02266"/>
<dbReference type="Gene3D" id="3.30.565.10">
    <property type="entry name" value="Histidine kinase-like ATPase, C-terminal domain"/>
    <property type="match status" value="1"/>
</dbReference>
<dbReference type="InterPro" id="IPR050640">
    <property type="entry name" value="Bact_2-comp_sensor_kinase"/>
</dbReference>
<dbReference type="Proteomes" id="UP000199634">
    <property type="component" value="Unassembled WGS sequence"/>
</dbReference>
<keyword evidence="4" id="KW-1185">Reference proteome</keyword>
<evidence type="ECO:0000313" key="3">
    <source>
        <dbReference type="EMBL" id="SEH93992.1"/>
    </source>
</evidence>
<dbReference type="RefSeq" id="WP_091100798.1">
    <property type="nucleotide sequence ID" value="NZ_FNXE01000035.1"/>
</dbReference>
<proteinExistence type="predicted"/>
<protein>
    <submittedName>
        <fullName evidence="3">GHKL domain-containing protein</fullName>
    </submittedName>
</protein>
<dbReference type="PANTHER" id="PTHR34220:SF7">
    <property type="entry name" value="SENSOR HISTIDINE KINASE YPDA"/>
    <property type="match status" value="1"/>
</dbReference>
<keyword evidence="1" id="KW-1133">Transmembrane helix</keyword>
<feature type="transmembrane region" description="Helical" evidence="1">
    <location>
        <begin position="135"/>
        <end position="155"/>
    </location>
</feature>
<accession>A0A1H6LYP2</accession>
<dbReference type="EMBL" id="FNXE01000035">
    <property type="protein sequence ID" value="SEH93992.1"/>
    <property type="molecule type" value="Genomic_DNA"/>
</dbReference>
<feature type="transmembrane region" description="Helical" evidence="1">
    <location>
        <begin position="53"/>
        <end position="75"/>
    </location>
</feature>
<evidence type="ECO:0000259" key="2">
    <source>
        <dbReference type="Pfam" id="PF06580"/>
    </source>
</evidence>
<dbReference type="OrthoDB" id="9809908at2"/>
<organism evidence="3 4">
    <name type="scientific">Paenimyroides marinum</name>
    <dbReference type="NCBI Taxonomy" id="1159016"/>
    <lineage>
        <taxon>Bacteria</taxon>
        <taxon>Pseudomonadati</taxon>
        <taxon>Bacteroidota</taxon>
        <taxon>Flavobacteriia</taxon>
        <taxon>Flavobacteriales</taxon>
        <taxon>Flavobacteriaceae</taxon>
        <taxon>Paenimyroides</taxon>
    </lineage>
</organism>
<feature type="transmembrane region" description="Helical" evidence="1">
    <location>
        <begin position="28"/>
        <end position="47"/>
    </location>
</feature>
<evidence type="ECO:0000313" key="4">
    <source>
        <dbReference type="Proteomes" id="UP000199634"/>
    </source>
</evidence>
<dbReference type="InterPro" id="IPR036890">
    <property type="entry name" value="HATPase_C_sf"/>
</dbReference>
<dbReference type="GO" id="GO:0016020">
    <property type="term" value="C:membrane"/>
    <property type="evidence" value="ECO:0007669"/>
    <property type="project" value="InterPro"/>
</dbReference>
<gene>
    <name evidence="3" type="ORF">SAMN02927937_02266</name>
</gene>
<dbReference type="PANTHER" id="PTHR34220">
    <property type="entry name" value="SENSOR HISTIDINE KINASE YPDA"/>
    <property type="match status" value="1"/>
</dbReference>
<evidence type="ECO:0000256" key="1">
    <source>
        <dbReference type="SAM" id="Phobius"/>
    </source>
</evidence>
<dbReference type="InterPro" id="IPR010559">
    <property type="entry name" value="Sig_transdc_His_kin_internal"/>
</dbReference>
<keyword evidence="1" id="KW-0472">Membrane</keyword>
<dbReference type="Pfam" id="PF06580">
    <property type="entry name" value="His_kinase"/>
    <property type="match status" value="1"/>
</dbReference>
<feature type="domain" description="Signal transduction histidine kinase internal region" evidence="2">
    <location>
        <begin position="175"/>
        <end position="251"/>
    </location>
</feature>
<dbReference type="SUPFAM" id="SSF55874">
    <property type="entry name" value="ATPase domain of HSP90 chaperone/DNA topoisomerase II/histidine kinase"/>
    <property type="match status" value="1"/>
</dbReference>